<evidence type="ECO:0000313" key="2">
    <source>
        <dbReference type="EMBL" id="CAK9189461.1"/>
    </source>
</evidence>
<evidence type="ECO:0000256" key="1">
    <source>
        <dbReference type="SAM" id="Phobius"/>
    </source>
</evidence>
<name>A0ABP0T7I2_9BRYO</name>
<sequence length="142" mass="15509">MGEGDGYKPWWAIDKAAWREKFAVVYKLKSISEGRDQPLPPWSEKDVEEFQNSDPVYGPQLKLVRQGANIANVGAVVGGLATAAIAFKYSRSAVGAIGAFAGGAVVGWALAEEGASLGLGLYKFNCMDTNLKFLDWWEKKHR</sequence>
<feature type="transmembrane region" description="Helical" evidence="1">
    <location>
        <begin position="93"/>
        <end position="111"/>
    </location>
</feature>
<organism evidence="2 3">
    <name type="scientific">Sphagnum troendelagicum</name>
    <dbReference type="NCBI Taxonomy" id="128251"/>
    <lineage>
        <taxon>Eukaryota</taxon>
        <taxon>Viridiplantae</taxon>
        <taxon>Streptophyta</taxon>
        <taxon>Embryophyta</taxon>
        <taxon>Bryophyta</taxon>
        <taxon>Sphagnophytina</taxon>
        <taxon>Sphagnopsida</taxon>
        <taxon>Sphagnales</taxon>
        <taxon>Sphagnaceae</taxon>
        <taxon>Sphagnum</taxon>
    </lineage>
</organism>
<dbReference type="EMBL" id="OZ019893">
    <property type="protein sequence ID" value="CAK9189461.1"/>
    <property type="molecule type" value="Genomic_DNA"/>
</dbReference>
<proteinExistence type="predicted"/>
<feature type="transmembrane region" description="Helical" evidence="1">
    <location>
        <begin position="70"/>
        <end position="87"/>
    </location>
</feature>
<dbReference type="InterPro" id="IPR034574">
    <property type="entry name" value="SDH6"/>
</dbReference>
<keyword evidence="1" id="KW-0472">Membrane</keyword>
<protein>
    <recommendedName>
        <fullName evidence="4">Succinate dehydrogenase subunit 6, mitochondrial</fullName>
    </recommendedName>
</protein>
<keyword evidence="1" id="KW-0812">Transmembrane</keyword>
<gene>
    <name evidence="2" type="ORF">CSSPTR1EN2_LOCUS112</name>
</gene>
<keyword evidence="1" id="KW-1133">Transmembrane helix</keyword>
<dbReference type="PANTHER" id="PTHR36708:SF1">
    <property type="entry name" value="SUCCINATE DEHYDROGENASE SUBUNIT 6, MITOCHONDRIAL"/>
    <property type="match status" value="1"/>
</dbReference>
<dbReference type="Proteomes" id="UP001497512">
    <property type="component" value="Chromosome 1"/>
</dbReference>
<dbReference type="PANTHER" id="PTHR36708">
    <property type="entry name" value="SUCCINATE DEHYDROGENASE SUBUNIT 6, MITOCHONDRIAL"/>
    <property type="match status" value="1"/>
</dbReference>
<accession>A0ABP0T7I2</accession>
<evidence type="ECO:0008006" key="4">
    <source>
        <dbReference type="Google" id="ProtNLM"/>
    </source>
</evidence>
<reference evidence="2 3" key="1">
    <citation type="submission" date="2024-02" db="EMBL/GenBank/DDBJ databases">
        <authorList>
            <consortium name="ELIXIR-Norway"/>
            <consortium name="Elixir Norway"/>
        </authorList>
    </citation>
    <scope>NUCLEOTIDE SEQUENCE [LARGE SCALE GENOMIC DNA]</scope>
</reference>
<keyword evidence="3" id="KW-1185">Reference proteome</keyword>
<evidence type="ECO:0000313" key="3">
    <source>
        <dbReference type="Proteomes" id="UP001497512"/>
    </source>
</evidence>